<evidence type="ECO:0000259" key="9">
    <source>
        <dbReference type="Pfam" id="PF00884"/>
    </source>
</evidence>
<evidence type="ECO:0000313" key="11">
    <source>
        <dbReference type="Proteomes" id="UP000254649"/>
    </source>
</evidence>
<protein>
    <submittedName>
        <fullName evidence="10">Sulfatase</fullName>
        <ecNumber evidence="10">2.7.-.-</ecNumber>
    </submittedName>
</protein>
<feature type="domain" description="Sulfatase N-terminal" evidence="9">
    <location>
        <begin position="205"/>
        <end position="481"/>
    </location>
</feature>
<feature type="transmembrane region" description="Helical" evidence="8">
    <location>
        <begin position="148"/>
        <end position="167"/>
    </location>
</feature>
<dbReference type="InterPro" id="IPR058130">
    <property type="entry name" value="PEA_transf_C"/>
</dbReference>
<keyword evidence="6 8" id="KW-0472">Membrane</keyword>
<comment type="subcellular location">
    <subcellularLocation>
        <location evidence="1">Cell membrane</location>
        <topology evidence="1">Multi-pass membrane protein</topology>
    </subcellularLocation>
</comment>
<dbReference type="PANTHER" id="PTHR30443:SF4">
    <property type="entry name" value="PHOSPHOETHANOLAMINE TRANSFERASE OPGE-RELATED"/>
    <property type="match status" value="1"/>
</dbReference>
<evidence type="ECO:0000256" key="2">
    <source>
        <dbReference type="ARBA" id="ARBA00022475"/>
    </source>
</evidence>
<evidence type="ECO:0000256" key="3">
    <source>
        <dbReference type="ARBA" id="ARBA00022679"/>
    </source>
</evidence>
<dbReference type="EC" id="2.7.-.-" evidence="10"/>
<evidence type="ECO:0000256" key="1">
    <source>
        <dbReference type="ARBA" id="ARBA00004651"/>
    </source>
</evidence>
<dbReference type="GO" id="GO:0005886">
    <property type="term" value="C:plasma membrane"/>
    <property type="evidence" value="ECO:0007669"/>
    <property type="project" value="UniProtKB-SubCell"/>
</dbReference>
<keyword evidence="3 10" id="KW-0808">Transferase</keyword>
<evidence type="ECO:0000256" key="7">
    <source>
        <dbReference type="ARBA" id="ARBA00038481"/>
    </source>
</evidence>
<evidence type="ECO:0000256" key="5">
    <source>
        <dbReference type="ARBA" id="ARBA00022989"/>
    </source>
</evidence>
<keyword evidence="11" id="KW-1185">Reference proteome</keyword>
<dbReference type="Pfam" id="PF00884">
    <property type="entry name" value="Sulfatase"/>
    <property type="match status" value="1"/>
</dbReference>
<dbReference type="GO" id="GO:0009244">
    <property type="term" value="P:lipopolysaccharide core region biosynthetic process"/>
    <property type="evidence" value="ECO:0007669"/>
    <property type="project" value="TreeGrafter"/>
</dbReference>
<keyword evidence="4 8" id="KW-0812">Transmembrane</keyword>
<keyword evidence="2" id="KW-1003">Cell membrane</keyword>
<dbReference type="PANTHER" id="PTHR30443">
    <property type="entry name" value="INNER MEMBRANE PROTEIN"/>
    <property type="match status" value="1"/>
</dbReference>
<name>A0A380TPW7_9PAST</name>
<dbReference type="GO" id="GO:0016776">
    <property type="term" value="F:phosphotransferase activity, phosphate group as acceptor"/>
    <property type="evidence" value="ECO:0007669"/>
    <property type="project" value="TreeGrafter"/>
</dbReference>
<evidence type="ECO:0000256" key="4">
    <source>
        <dbReference type="ARBA" id="ARBA00022692"/>
    </source>
</evidence>
<feature type="transmembrane region" description="Helical" evidence="8">
    <location>
        <begin position="18"/>
        <end position="37"/>
    </location>
</feature>
<dbReference type="InterPro" id="IPR040423">
    <property type="entry name" value="PEA_transferase"/>
</dbReference>
<proteinExistence type="inferred from homology"/>
<organism evidence="10 11">
    <name type="scientific">[Actinobacillus] rossii</name>
    <dbReference type="NCBI Taxonomy" id="123820"/>
    <lineage>
        <taxon>Bacteria</taxon>
        <taxon>Pseudomonadati</taxon>
        <taxon>Pseudomonadota</taxon>
        <taxon>Gammaproteobacteria</taxon>
        <taxon>Pasteurellales</taxon>
        <taxon>Pasteurellaceae</taxon>
    </lineage>
</organism>
<dbReference type="CDD" id="cd16017">
    <property type="entry name" value="LptA"/>
    <property type="match status" value="1"/>
</dbReference>
<feature type="transmembrane region" description="Helical" evidence="8">
    <location>
        <begin position="67"/>
        <end position="88"/>
    </location>
</feature>
<keyword evidence="5 8" id="KW-1133">Transmembrane helix</keyword>
<dbReference type="InterPro" id="IPR017850">
    <property type="entry name" value="Alkaline_phosphatase_core_sf"/>
</dbReference>
<feature type="transmembrane region" description="Helical" evidence="8">
    <location>
        <begin position="119"/>
        <end position="136"/>
    </location>
</feature>
<evidence type="ECO:0000313" key="10">
    <source>
        <dbReference type="EMBL" id="SUT90064.1"/>
    </source>
</evidence>
<evidence type="ECO:0000256" key="6">
    <source>
        <dbReference type="ARBA" id="ARBA00023136"/>
    </source>
</evidence>
<sequence>MLAKLLHKFISNTAAQQIFAAILALILVIFASRLMIIGSGFDAHPSIKSVLLMAILLVMLNASKKIFWFVIFPFVLVHALYAPVGLTFGAPSYQYIASIFATDLLESKEFFSQLPLKNFLYPLGILFCIWQFRSLTQKFSVHFYKNKIFLAAITVFLLWSMGPLKFVTETYTASIKVQDELSRLNNLALDSQWGTSTLAESKYDDYVLIIGESARKDYHNAYGYPADNTPFMSTAKGTLIDGFTAGGTNTIASLKLMLTKPDTKNWEGNYALNFIDLIKSASLKTVWISNQGYLGQFDTPISAIANQSDEKIFLKSGDSLNSNTSDFALLPKFTQVLEQPAQGKRFIVLHLYGSHPITCDRLSDYEKLYSDYDIDEKYYNVNCYASSMKKTDEVIKRVYDELVKNNEKSHRTFSMIYFSDHGLAQHETETSVDIHNSAGKSKRHFDIPLFKISSDDTERHVYKVFKSGLNFTDGVAKWIGIQNAKLNADADLFSNTPDKDDYGLKAQIDKIDAPDDPAIVIPLKKKAQ</sequence>
<comment type="similarity">
    <text evidence="7">Belongs to the phosphoethanolamine transferase family.</text>
</comment>
<accession>A0A380TPW7</accession>
<gene>
    <name evidence="10" type="primary">ybiP_1</name>
    <name evidence="10" type="ORF">NCTC10801_01129</name>
</gene>
<dbReference type="AlphaFoldDB" id="A0A380TPW7"/>
<dbReference type="EMBL" id="UFRQ01000003">
    <property type="protein sequence ID" value="SUT90064.1"/>
    <property type="molecule type" value="Genomic_DNA"/>
</dbReference>
<dbReference type="Gene3D" id="3.40.720.10">
    <property type="entry name" value="Alkaline Phosphatase, subunit A"/>
    <property type="match status" value="1"/>
</dbReference>
<dbReference type="SUPFAM" id="SSF53649">
    <property type="entry name" value="Alkaline phosphatase-like"/>
    <property type="match status" value="1"/>
</dbReference>
<dbReference type="InterPro" id="IPR000917">
    <property type="entry name" value="Sulfatase_N"/>
</dbReference>
<reference evidence="10 11" key="1">
    <citation type="submission" date="2018-06" db="EMBL/GenBank/DDBJ databases">
        <authorList>
            <consortium name="Pathogen Informatics"/>
            <person name="Doyle S."/>
        </authorList>
    </citation>
    <scope>NUCLEOTIDE SEQUENCE [LARGE SCALE GENOMIC DNA]</scope>
    <source>
        <strain evidence="10 11">NCTC10801</strain>
    </source>
</reference>
<evidence type="ECO:0000256" key="8">
    <source>
        <dbReference type="SAM" id="Phobius"/>
    </source>
</evidence>
<dbReference type="Proteomes" id="UP000254649">
    <property type="component" value="Unassembled WGS sequence"/>
</dbReference>